<dbReference type="SMART" id="SM00114">
    <property type="entry name" value="CARD"/>
    <property type="match status" value="1"/>
</dbReference>
<keyword evidence="12" id="KW-1185">Reference proteome</keyword>
<evidence type="ECO:0000256" key="8">
    <source>
        <dbReference type="RuleBase" id="RU003971"/>
    </source>
</evidence>
<dbReference type="Pfam" id="PF00656">
    <property type="entry name" value="Peptidase_C14"/>
    <property type="match status" value="1"/>
</dbReference>
<dbReference type="InterPro" id="IPR029030">
    <property type="entry name" value="Caspase-like_dom_sf"/>
</dbReference>
<dbReference type="SUPFAM" id="SSF52129">
    <property type="entry name" value="Caspase-like"/>
    <property type="match status" value="1"/>
</dbReference>
<comment type="similarity">
    <text evidence="1 8">Belongs to the peptidase C14A family.</text>
</comment>
<dbReference type="InterPro" id="IPR002398">
    <property type="entry name" value="Pept_C14"/>
</dbReference>
<evidence type="ECO:0000256" key="1">
    <source>
        <dbReference type="ARBA" id="ARBA00010134"/>
    </source>
</evidence>
<reference evidence="13" key="1">
    <citation type="submission" date="2017-02" db="UniProtKB">
        <authorList>
            <consortium name="WormBaseParasite"/>
        </authorList>
    </citation>
    <scope>IDENTIFICATION</scope>
</reference>
<dbReference type="WBParaSite" id="EEL_0000859801-mRNA-1">
    <property type="protein sequence ID" value="EEL_0000859801-mRNA-1"/>
    <property type="gene ID" value="EEL_0000859801"/>
</dbReference>
<dbReference type="InterPro" id="IPR011029">
    <property type="entry name" value="DEATH-like_dom_sf"/>
</dbReference>
<dbReference type="SUPFAM" id="SSF47986">
    <property type="entry name" value="DEATH domain"/>
    <property type="match status" value="1"/>
</dbReference>
<dbReference type="InterPro" id="IPR015917">
    <property type="entry name" value="Pept_C14A"/>
</dbReference>
<feature type="domain" description="CARD" evidence="11">
    <location>
        <begin position="1"/>
        <end position="90"/>
    </location>
</feature>
<feature type="active site" evidence="7">
    <location>
        <position position="302"/>
    </location>
</feature>
<dbReference type="Gene3D" id="1.10.533.10">
    <property type="entry name" value="Death Domain, Fas"/>
    <property type="match status" value="1"/>
</dbReference>
<protein>
    <submittedName>
        <fullName evidence="13">Caspase-2</fullName>
    </submittedName>
</protein>
<keyword evidence="3" id="KW-0053">Apoptosis</keyword>
<dbReference type="CDD" id="cd00032">
    <property type="entry name" value="CASc"/>
    <property type="match status" value="1"/>
</dbReference>
<dbReference type="PROSITE" id="PS50209">
    <property type="entry name" value="CARD"/>
    <property type="match status" value="1"/>
</dbReference>
<dbReference type="STRING" id="1147741.A0A0R3S1P8"/>
<dbReference type="PANTHER" id="PTHR47901">
    <property type="entry name" value="CASPASE RECRUITMENT DOMAIN-CONTAINING PROTEIN 18"/>
    <property type="match status" value="1"/>
</dbReference>
<evidence type="ECO:0000259" key="9">
    <source>
        <dbReference type="PROSITE" id="PS50207"/>
    </source>
</evidence>
<keyword evidence="2" id="KW-0645">Protease</keyword>
<proteinExistence type="inferred from homology"/>
<sequence>MTAERRRLLDKHLDKWTRSLQLDDVMVFLLANSVFNEHIVDIIKSESTVTMQRYQFIRQLKMRGNTAFSLFYQSLLETNQKHLAYLMESGLSSEDKDKFGRETEYRSVLSSSPTTNENYKSTTCLNPTTAAIQKNCSYYKSYECVKMREPAGILDDLVVDFVDTAADLPSFDADLTYPNFSSPRGVALIINNRYFLDMPERIGTDIDEINLNNLFRQLDYTVSVYRNLCAKEMLIAIRDFSKRAEHKHLDSCIVCVLTHGEHGELYGTDDIAISVIEFVSCLNARNCPALAHKPKLFFLQACRGQRYDHGFGAGSDGSDGYFDRWFTCTTPKPKNSLTVEQKTKSPIEADILVSYATTPGYVSWRNSMKGSWFVQSICEVFAKYAKSTDILSMLTLVNKKVADAFESSIGSFKQIPDHSSRLRKAFYFFPGATKPF</sequence>
<dbReference type="PRINTS" id="PR00376">
    <property type="entry name" value="IL1BCENZYME"/>
</dbReference>
<dbReference type="CDD" id="cd01671">
    <property type="entry name" value="CARD"/>
    <property type="match status" value="1"/>
</dbReference>
<dbReference type="Gene3D" id="3.40.50.1460">
    <property type="match status" value="1"/>
</dbReference>
<dbReference type="InterPro" id="IPR001315">
    <property type="entry name" value="CARD"/>
</dbReference>
<evidence type="ECO:0000259" key="10">
    <source>
        <dbReference type="PROSITE" id="PS50208"/>
    </source>
</evidence>
<dbReference type="GO" id="GO:0042981">
    <property type="term" value="P:regulation of apoptotic process"/>
    <property type="evidence" value="ECO:0007669"/>
    <property type="project" value="InterPro"/>
</dbReference>
<dbReference type="InterPro" id="IPR033139">
    <property type="entry name" value="Caspase_cys_AS"/>
</dbReference>
<dbReference type="InterPro" id="IPR001309">
    <property type="entry name" value="Pept_C14_p20"/>
</dbReference>
<keyword evidence="5" id="KW-0788">Thiol protease</keyword>
<evidence type="ECO:0000256" key="4">
    <source>
        <dbReference type="ARBA" id="ARBA00022801"/>
    </source>
</evidence>
<evidence type="ECO:0000259" key="11">
    <source>
        <dbReference type="PROSITE" id="PS50209"/>
    </source>
</evidence>
<dbReference type="InterPro" id="IPR011600">
    <property type="entry name" value="Pept_C14_caspase"/>
</dbReference>
<dbReference type="SMART" id="SM00115">
    <property type="entry name" value="CASc"/>
    <property type="match status" value="1"/>
</dbReference>
<evidence type="ECO:0000256" key="6">
    <source>
        <dbReference type="ARBA" id="ARBA00023145"/>
    </source>
</evidence>
<dbReference type="InterPro" id="IPR002138">
    <property type="entry name" value="Pept_C14_p10"/>
</dbReference>
<dbReference type="PROSITE" id="PS50207">
    <property type="entry name" value="CASPASE_P10"/>
    <property type="match status" value="1"/>
</dbReference>
<dbReference type="GO" id="GO:0006508">
    <property type="term" value="P:proteolysis"/>
    <property type="evidence" value="ECO:0007669"/>
    <property type="project" value="UniProtKB-KW"/>
</dbReference>
<feature type="domain" description="Caspase family p10" evidence="9">
    <location>
        <begin position="341"/>
        <end position="430"/>
    </location>
</feature>
<evidence type="ECO:0000256" key="5">
    <source>
        <dbReference type="ARBA" id="ARBA00022807"/>
    </source>
</evidence>
<keyword evidence="6" id="KW-0865">Zymogen</keyword>
<dbReference type="PROSITE" id="PS01122">
    <property type="entry name" value="CASPASE_CYS"/>
    <property type="match status" value="1"/>
</dbReference>
<dbReference type="GO" id="GO:0004197">
    <property type="term" value="F:cysteine-type endopeptidase activity"/>
    <property type="evidence" value="ECO:0007669"/>
    <property type="project" value="InterPro"/>
</dbReference>
<dbReference type="Proteomes" id="UP000050640">
    <property type="component" value="Unplaced"/>
</dbReference>
<dbReference type="Pfam" id="PF00619">
    <property type="entry name" value="CARD"/>
    <property type="match status" value="1"/>
</dbReference>
<dbReference type="PROSITE" id="PS50208">
    <property type="entry name" value="CASPASE_P20"/>
    <property type="match status" value="1"/>
</dbReference>
<accession>A0A0R3S1P8</accession>
<evidence type="ECO:0000256" key="3">
    <source>
        <dbReference type="ARBA" id="ARBA00022703"/>
    </source>
</evidence>
<feature type="domain" description="Caspase family p20" evidence="10">
    <location>
        <begin position="183"/>
        <end position="306"/>
    </location>
</feature>
<dbReference type="PROSITE" id="PS01121">
    <property type="entry name" value="CASPASE_HIS"/>
    <property type="match status" value="1"/>
</dbReference>
<evidence type="ECO:0000313" key="13">
    <source>
        <dbReference type="WBParaSite" id="EEL_0000859801-mRNA-1"/>
    </source>
</evidence>
<dbReference type="GO" id="GO:0006915">
    <property type="term" value="P:apoptotic process"/>
    <property type="evidence" value="ECO:0007669"/>
    <property type="project" value="UniProtKB-KW"/>
</dbReference>
<name>A0A0R3S1P8_9BILA</name>
<keyword evidence="4" id="KW-0378">Hydrolase</keyword>
<dbReference type="AlphaFoldDB" id="A0A0R3S1P8"/>
<evidence type="ECO:0000313" key="12">
    <source>
        <dbReference type="Proteomes" id="UP000050640"/>
    </source>
</evidence>
<dbReference type="PANTHER" id="PTHR47901:SF8">
    <property type="entry name" value="CASPASE-3"/>
    <property type="match status" value="1"/>
</dbReference>
<evidence type="ECO:0000256" key="7">
    <source>
        <dbReference type="PIRSR" id="PIRSR038001-1"/>
    </source>
</evidence>
<evidence type="ECO:0000256" key="2">
    <source>
        <dbReference type="ARBA" id="ARBA00022670"/>
    </source>
</evidence>
<organism evidence="12 13">
    <name type="scientific">Elaeophora elaphi</name>
    <dbReference type="NCBI Taxonomy" id="1147741"/>
    <lineage>
        <taxon>Eukaryota</taxon>
        <taxon>Metazoa</taxon>
        <taxon>Ecdysozoa</taxon>
        <taxon>Nematoda</taxon>
        <taxon>Chromadorea</taxon>
        <taxon>Rhabditida</taxon>
        <taxon>Spirurina</taxon>
        <taxon>Spiruromorpha</taxon>
        <taxon>Filarioidea</taxon>
        <taxon>Onchocercidae</taxon>
        <taxon>Elaeophora</taxon>
    </lineage>
</organism>
<feature type="active site" evidence="7">
    <location>
        <position position="259"/>
    </location>
</feature>
<dbReference type="PIRSF" id="PIRSF038001">
    <property type="entry name" value="Caspase_ICE"/>
    <property type="match status" value="1"/>
</dbReference>
<dbReference type="InterPro" id="IPR016129">
    <property type="entry name" value="Caspase_his_AS"/>
</dbReference>